<organism evidence="1 2">
    <name type="scientific">Ravibacter arvi</name>
    <dbReference type="NCBI Taxonomy" id="2051041"/>
    <lineage>
        <taxon>Bacteria</taxon>
        <taxon>Pseudomonadati</taxon>
        <taxon>Bacteroidota</taxon>
        <taxon>Cytophagia</taxon>
        <taxon>Cytophagales</taxon>
        <taxon>Spirosomataceae</taxon>
        <taxon>Ravibacter</taxon>
    </lineage>
</organism>
<dbReference type="Proteomes" id="UP001501508">
    <property type="component" value="Unassembled WGS sequence"/>
</dbReference>
<protein>
    <recommendedName>
        <fullName evidence="3">Anti sigma-E protein RseA N-terminal domain-containing protein</fullName>
    </recommendedName>
</protein>
<evidence type="ECO:0008006" key="3">
    <source>
        <dbReference type="Google" id="ProtNLM"/>
    </source>
</evidence>
<comment type="caution">
    <text evidence="1">The sequence shown here is derived from an EMBL/GenBank/DDBJ whole genome shotgun (WGS) entry which is preliminary data.</text>
</comment>
<gene>
    <name evidence="1" type="ORF">GCM10023091_21000</name>
</gene>
<reference evidence="2" key="1">
    <citation type="journal article" date="2019" name="Int. J. Syst. Evol. Microbiol.">
        <title>The Global Catalogue of Microorganisms (GCM) 10K type strain sequencing project: providing services to taxonomists for standard genome sequencing and annotation.</title>
        <authorList>
            <consortium name="The Broad Institute Genomics Platform"/>
            <consortium name="The Broad Institute Genome Sequencing Center for Infectious Disease"/>
            <person name="Wu L."/>
            <person name="Ma J."/>
        </authorList>
    </citation>
    <scope>NUCLEOTIDE SEQUENCE [LARGE SCALE GENOMIC DNA]</scope>
    <source>
        <strain evidence="2">JCM 31920</strain>
    </source>
</reference>
<name>A0ABP8LX05_9BACT</name>
<accession>A0ABP8LX05</accession>
<dbReference type="EMBL" id="BAABEY010000020">
    <property type="protein sequence ID" value="GAA4439177.1"/>
    <property type="molecule type" value="Genomic_DNA"/>
</dbReference>
<sequence length="157" mass="17467">MDERKRISLGNVARKHPFQVPEGYFDTLSSQIMENAARLENEAGTRSLPVPPKRNVFGSWWRAPAVAASIALVGGLIWFTLPVRQGPLGPDELAAVSDEAILTYLASQDLDYEYLASQDVVQKAFSDESTLLPLLDEVDESVIREQLLENTMYDEAI</sequence>
<evidence type="ECO:0000313" key="1">
    <source>
        <dbReference type="EMBL" id="GAA4439177.1"/>
    </source>
</evidence>
<evidence type="ECO:0000313" key="2">
    <source>
        <dbReference type="Proteomes" id="UP001501508"/>
    </source>
</evidence>
<keyword evidence="2" id="KW-1185">Reference proteome</keyword>
<proteinExistence type="predicted"/>
<dbReference type="RefSeq" id="WP_345028656.1">
    <property type="nucleotide sequence ID" value="NZ_BAABEY010000020.1"/>
</dbReference>